<accession>A0A382YZ21</accession>
<dbReference type="AlphaFoldDB" id="A0A382YZ21"/>
<sequence length="103" mass="11167">MRQVLGLIYFAACLLMFAGTSFGKSDLKDRMKERLPEVLAAKKAGTVGEGSDGLLYVRPSAGDDEVKLAKAENADRTTYFIQAAKALEKVSPPDIAKQWAKGM</sequence>
<reference evidence="1" key="1">
    <citation type="submission" date="2018-05" db="EMBL/GenBank/DDBJ databases">
        <authorList>
            <person name="Lanie J.A."/>
            <person name="Ng W.-L."/>
            <person name="Kazmierczak K.M."/>
            <person name="Andrzejewski T.M."/>
            <person name="Davidsen T.M."/>
            <person name="Wayne K.J."/>
            <person name="Tettelin H."/>
            <person name="Glass J.I."/>
            <person name="Rusch D."/>
            <person name="Podicherti R."/>
            <person name="Tsui H.-C.T."/>
            <person name="Winkler M.E."/>
        </authorList>
    </citation>
    <scope>NUCLEOTIDE SEQUENCE</scope>
</reference>
<proteinExistence type="predicted"/>
<dbReference type="EMBL" id="UINC01179492">
    <property type="protein sequence ID" value="SVD88199.1"/>
    <property type="molecule type" value="Genomic_DNA"/>
</dbReference>
<dbReference type="Pfam" id="PF07027">
    <property type="entry name" value="DUF1318"/>
    <property type="match status" value="1"/>
</dbReference>
<name>A0A382YZ21_9ZZZZ</name>
<evidence type="ECO:0000313" key="1">
    <source>
        <dbReference type="EMBL" id="SVD88199.1"/>
    </source>
</evidence>
<gene>
    <name evidence="1" type="ORF">METZ01_LOCUS441053</name>
</gene>
<dbReference type="InterPro" id="IPR008309">
    <property type="entry name" value="YdbL"/>
</dbReference>
<evidence type="ECO:0008006" key="2">
    <source>
        <dbReference type="Google" id="ProtNLM"/>
    </source>
</evidence>
<feature type="non-terminal residue" evidence="1">
    <location>
        <position position="103"/>
    </location>
</feature>
<organism evidence="1">
    <name type="scientific">marine metagenome</name>
    <dbReference type="NCBI Taxonomy" id="408172"/>
    <lineage>
        <taxon>unclassified sequences</taxon>
        <taxon>metagenomes</taxon>
        <taxon>ecological metagenomes</taxon>
    </lineage>
</organism>
<protein>
    <recommendedName>
        <fullName evidence="2">DUF1318 domain-containing protein</fullName>
    </recommendedName>
</protein>